<dbReference type="InterPro" id="IPR036629">
    <property type="entry name" value="YjbJ_sf"/>
</dbReference>
<protein>
    <submittedName>
        <fullName evidence="4">Uncharacterized protein YjbJ (UPF0337 family)</fullName>
    </submittedName>
</protein>
<dbReference type="Pfam" id="PF05532">
    <property type="entry name" value="CsbD"/>
    <property type="match status" value="2"/>
</dbReference>
<dbReference type="Proteomes" id="UP000237640">
    <property type="component" value="Unassembled WGS sequence"/>
</dbReference>
<sequence>MSEILNGYWNELKGEAQKTWGKLTHNELDQIAGDAKKLEGLLQQKYGHSIEEARKEVNKLQDRYDNMTYSGEWNQLKGKMQKYWGEITENEADKINGSRTRLVGLLQEKLGKTRSQALEEVDQFLKKIS</sequence>
<dbReference type="EMBL" id="PVYX01000002">
    <property type="protein sequence ID" value="PRX54975.1"/>
    <property type="molecule type" value="Genomic_DNA"/>
</dbReference>
<feature type="domain" description="CsbD-like" evidence="3">
    <location>
        <begin position="70"/>
        <end position="117"/>
    </location>
</feature>
<evidence type="ECO:0000256" key="2">
    <source>
        <dbReference type="SAM" id="Coils"/>
    </source>
</evidence>
<proteinExistence type="inferred from homology"/>
<evidence type="ECO:0000313" key="5">
    <source>
        <dbReference type="Proteomes" id="UP000237640"/>
    </source>
</evidence>
<keyword evidence="2" id="KW-0175">Coiled coil</keyword>
<feature type="coiled-coil region" evidence="2">
    <location>
        <begin position="43"/>
        <end position="70"/>
    </location>
</feature>
<feature type="domain" description="CsbD-like" evidence="3">
    <location>
        <begin position="6"/>
        <end position="54"/>
    </location>
</feature>
<dbReference type="Gene3D" id="1.10.1470.10">
    <property type="entry name" value="YjbJ"/>
    <property type="match status" value="2"/>
</dbReference>
<dbReference type="PANTHER" id="PTHR34977:SF1">
    <property type="entry name" value="UPF0337 PROTEIN YJBJ"/>
    <property type="match status" value="1"/>
</dbReference>
<comment type="caution">
    <text evidence="4">The sequence shown here is derived from an EMBL/GenBank/DDBJ whole genome shotgun (WGS) entry which is preliminary data.</text>
</comment>
<dbReference type="RefSeq" id="WP_211298018.1">
    <property type="nucleotide sequence ID" value="NZ_PVYX01000002.1"/>
</dbReference>
<keyword evidence="5" id="KW-1185">Reference proteome</keyword>
<dbReference type="SUPFAM" id="SSF69047">
    <property type="entry name" value="Hypothetical protein YjbJ"/>
    <property type="match status" value="2"/>
</dbReference>
<dbReference type="PANTHER" id="PTHR34977">
    <property type="entry name" value="UPF0337 PROTEIN YJBJ"/>
    <property type="match status" value="1"/>
</dbReference>
<evidence type="ECO:0000256" key="1">
    <source>
        <dbReference type="ARBA" id="ARBA00009129"/>
    </source>
</evidence>
<reference evidence="4 5" key="1">
    <citation type="submission" date="2018-03" db="EMBL/GenBank/DDBJ databases">
        <title>Genomic Encyclopedia of Archaeal and Bacterial Type Strains, Phase II (KMG-II): from individual species to whole genera.</title>
        <authorList>
            <person name="Goeker M."/>
        </authorList>
    </citation>
    <scope>NUCLEOTIDE SEQUENCE [LARGE SCALE GENOMIC DNA]</scope>
    <source>
        <strain evidence="4 5">DSM 25027</strain>
    </source>
</reference>
<comment type="similarity">
    <text evidence="1">Belongs to the UPF0337 (CsbD) family.</text>
</comment>
<name>A0A2T0MBX0_9FLAO</name>
<accession>A0A2T0MBX0</accession>
<evidence type="ECO:0000313" key="4">
    <source>
        <dbReference type="EMBL" id="PRX54975.1"/>
    </source>
</evidence>
<evidence type="ECO:0000259" key="3">
    <source>
        <dbReference type="Pfam" id="PF05532"/>
    </source>
</evidence>
<dbReference type="InterPro" id="IPR050423">
    <property type="entry name" value="UPF0337_stress_rsp"/>
</dbReference>
<gene>
    <name evidence="4" type="ORF">CLV81_3381</name>
</gene>
<dbReference type="AlphaFoldDB" id="A0A2T0MBX0"/>
<dbReference type="InterPro" id="IPR008462">
    <property type="entry name" value="CsbD"/>
</dbReference>
<organism evidence="4 5">
    <name type="scientific">Flagellimonas meridianipacifica</name>
    <dbReference type="NCBI Taxonomy" id="1080225"/>
    <lineage>
        <taxon>Bacteria</taxon>
        <taxon>Pseudomonadati</taxon>
        <taxon>Bacteroidota</taxon>
        <taxon>Flavobacteriia</taxon>
        <taxon>Flavobacteriales</taxon>
        <taxon>Flavobacteriaceae</taxon>
        <taxon>Flagellimonas</taxon>
    </lineage>
</organism>